<reference evidence="1 2" key="1">
    <citation type="submission" date="2024-06" db="EMBL/GenBank/DDBJ databases">
        <title>The Natural Products Discovery Center: Release of the First 8490 Sequenced Strains for Exploring Actinobacteria Biosynthetic Diversity.</title>
        <authorList>
            <person name="Kalkreuter E."/>
            <person name="Kautsar S.A."/>
            <person name="Yang D."/>
            <person name="Bader C.D."/>
            <person name="Teijaro C.N."/>
            <person name="Fluegel L."/>
            <person name="Davis C.M."/>
            <person name="Simpson J.R."/>
            <person name="Lauterbach L."/>
            <person name="Steele A.D."/>
            <person name="Gui C."/>
            <person name="Meng S."/>
            <person name="Li G."/>
            <person name="Viehrig K."/>
            <person name="Ye F."/>
            <person name="Su P."/>
            <person name="Kiefer A.F."/>
            <person name="Nichols A."/>
            <person name="Cepeda A.J."/>
            <person name="Yan W."/>
            <person name="Fan B."/>
            <person name="Jiang Y."/>
            <person name="Adhikari A."/>
            <person name="Zheng C.-J."/>
            <person name="Schuster L."/>
            <person name="Cowan T.M."/>
            <person name="Smanski M.J."/>
            <person name="Chevrette M.G."/>
            <person name="De Carvalho L.P.S."/>
            <person name="Shen B."/>
        </authorList>
    </citation>
    <scope>NUCLEOTIDE SEQUENCE [LARGE SCALE GENOMIC DNA]</scope>
    <source>
        <strain evidence="1 2">NPDC048946</strain>
    </source>
</reference>
<dbReference type="EMBL" id="JBEZFP010000146">
    <property type="protein sequence ID" value="MEU8138938.1"/>
    <property type="molecule type" value="Genomic_DNA"/>
</dbReference>
<gene>
    <name evidence="1" type="ORF">AB0C36_36245</name>
</gene>
<dbReference type="Proteomes" id="UP001551482">
    <property type="component" value="Unassembled WGS sequence"/>
</dbReference>
<accession>A0ABV3DT62</accession>
<keyword evidence="2" id="KW-1185">Reference proteome</keyword>
<dbReference type="RefSeq" id="WP_358362719.1">
    <property type="nucleotide sequence ID" value="NZ_JBEZFP010000146.1"/>
</dbReference>
<evidence type="ECO:0000313" key="1">
    <source>
        <dbReference type="EMBL" id="MEU8138938.1"/>
    </source>
</evidence>
<name>A0ABV3DT62_9ACTN</name>
<proteinExistence type="predicted"/>
<comment type="caution">
    <text evidence="1">The sequence shown here is derived from an EMBL/GenBank/DDBJ whole genome shotgun (WGS) entry which is preliminary data.</text>
</comment>
<sequence>MSGLGTTERDYTASCPGATLAERLAVRGEEVAAADTAVEAWLRRIGLAPA</sequence>
<organism evidence="1 2">
    <name type="scientific">Streptodolium elevatio</name>
    <dbReference type="NCBI Taxonomy" id="3157996"/>
    <lineage>
        <taxon>Bacteria</taxon>
        <taxon>Bacillati</taxon>
        <taxon>Actinomycetota</taxon>
        <taxon>Actinomycetes</taxon>
        <taxon>Kitasatosporales</taxon>
        <taxon>Streptomycetaceae</taxon>
        <taxon>Streptodolium</taxon>
    </lineage>
</organism>
<evidence type="ECO:0000313" key="2">
    <source>
        <dbReference type="Proteomes" id="UP001551482"/>
    </source>
</evidence>
<protein>
    <submittedName>
        <fullName evidence="1">Uncharacterized protein</fullName>
    </submittedName>
</protein>